<proteinExistence type="predicted"/>
<keyword evidence="2" id="KW-1185">Reference proteome</keyword>
<sequence>MEVYYIPLFLNLNLPDLGLTQPVLVLYMIERLPTKGTEKHGSLEKDNLDKLAKSTSYLHTIGYLSNNEVIQLIIS</sequence>
<name>A0A5B7FV79_PORTR</name>
<evidence type="ECO:0000313" key="2">
    <source>
        <dbReference type="Proteomes" id="UP000324222"/>
    </source>
</evidence>
<gene>
    <name evidence="1" type="ORF">E2C01_045533</name>
</gene>
<dbReference type="Proteomes" id="UP000324222">
    <property type="component" value="Unassembled WGS sequence"/>
</dbReference>
<evidence type="ECO:0000313" key="1">
    <source>
        <dbReference type="EMBL" id="MPC51680.1"/>
    </source>
</evidence>
<protein>
    <submittedName>
        <fullName evidence="1">Uncharacterized protein</fullName>
    </submittedName>
</protein>
<organism evidence="1 2">
    <name type="scientific">Portunus trituberculatus</name>
    <name type="common">Swimming crab</name>
    <name type="synonym">Neptunus trituberculatus</name>
    <dbReference type="NCBI Taxonomy" id="210409"/>
    <lineage>
        <taxon>Eukaryota</taxon>
        <taxon>Metazoa</taxon>
        <taxon>Ecdysozoa</taxon>
        <taxon>Arthropoda</taxon>
        <taxon>Crustacea</taxon>
        <taxon>Multicrustacea</taxon>
        <taxon>Malacostraca</taxon>
        <taxon>Eumalacostraca</taxon>
        <taxon>Eucarida</taxon>
        <taxon>Decapoda</taxon>
        <taxon>Pleocyemata</taxon>
        <taxon>Brachyura</taxon>
        <taxon>Eubrachyura</taxon>
        <taxon>Portunoidea</taxon>
        <taxon>Portunidae</taxon>
        <taxon>Portuninae</taxon>
        <taxon>Portunus</taxon>
    </lineage>
</organism>
<dbReference type="AlphaFoldDB" id="A0A5B7FV79"/>
<reference evidence="1 2" key="1">
    <citation type="submission" date="2019-05" db="EMBL/GenBank/DDBJ databases">
        <title>Another draft genome of Portunus trituberculatus and its Hox gene families provides insights of decapod evolution.</title>
        <authorList>
            <person name="Jeong J.-H."/>
            <person name="Song I."/>
            <person name="Kim S."/>
            <person name="Choi T."/>
            <person name="Kim D."/>
            <person name="Ryu S."/>
            <person name="Kim W."/>
        </authorList>
    </citation>
    <scope>NUCLEOTIDE SEQUENCE [LARGE SCALE GENOMIC DNA]</scope>
    <source>
        <tissue evidence="1">Muscle</tissue>
    </source>
</reference>
<accession>A0A5B7FV79</accession>
<comment type="caution">
    <text evidence="1">The sequence shown here is derived from an EMBL/GenBank/DDBJ whole genome shotgun (WGS) entry which is preliminary data.</text>
</comment>
<dbReference type="EMBL" id="VSRR010010341">
    <property type="protein sequence ID" value="MPC51680.1"/>
    <property type="molecule type" value="Genomic_DNA"/>
</dbReference>